<evidence type="ECO:0000313" key="2">
    <source>
        <dbReference type="EMBL" id="KAF2020913.1"/>
    </source>
</evidence>
<name>A0A6A5Y6R8_9PLEO</name>
<dbReference type="AlphaFoldDB" id="A0A6A5Y6R8"/>
<dbReference type="OrthoDB" id="4161595at2759"/>
<feature type="region of interest" description="Disordered" evidence="1">
    <location>
        <begin position="295"/>
        <end position="345"/>
    </location>
</feature>
<protein>
    <submittedName>
        <fullName evidence="2">Uncharacterized protein</fullName>
    </submittedName>
</protein>
<gene>
    <name evidence="2" type="ORF">BU24DRAFT_469672</name>
</gene>
<reference evidence="2" key="1">
    <citation type="journal article" date="2020" name="Stud. Mycol.">
        <title>101 Dothideomycetes genomes: a test case for predicting lifestyles and emergence of pathogens.</title>
        <authorList>
            <person name="Haridas S."/>
            <person name="Albert R."/>
            <person name="Binder M."/>
            <person name="Bloem J."/>
            <person name="Labutti K."/>
            <person name="Salamov A."/>
            <person name="Andreopoulos B."/>
            <person name="Baker S."/>
            <person name="Barry K."/>
            <person name="Bills G."/>
            <person name="Bluhm B."/>
            <person name="Cannon C."/>
            <person name="Castanera R."/>
            <person name="Culley D."/>
            <person name="Daum C."/>
            <person name="Ezra D."/>
            <person name="Gonzalez J."/>
            <person name="Henrissat B."/>
            <person name="Kuo A."/>
            <person name="Liang C."/>
            <person name="Lipzen A."/>
            <person name="Lutzoni F."/>
            <person name="Magnuson J."/>
            <person name="Mondo S."/>
            <person name="Nolan M."/>
            <person name="Ohm R."/>
            <person name="Pangilinan J."/>
            <person name="Park H.-J."/>
            <person name="Ramirez L."/>
            <person name="Alfaro M."/>
            <person name="Sun H."/>
            <person name="Tritt A."/>
            <person name="Yoshinaga Y."/>
            <person name="Zwiers L.-H."/>
            <person name="Turgeon B."/>
            <person name="Goodwin S."/>
            <person name="Spatafora J."/>
            <person name="Crous P."/>
            <person name="Grigoriev I."/>
        </authorList>
    </citation>
    <scope>NUCLEOTIDE SEQUENCE</scope>
    <source>
        <strain evidence="2">CBS 175.79</strain>
    </source>
</reference>
<evidence type="ECO:0000256" key="1">
    <source>
        <dbReference type="SAM" id="MobiDB-lite"/>
    </source>
</evidence>
<accession>A0A6A5Y6R8</accession>
<feature type="compositionally biased region" description="Low complexity" evidence="1">
    <location>
        <begin position="300"/>
        <end position="310"/>
    </location>
</feature>
<feature type="region of interest" description="Disordered" evidence="1">
    <location>
        <begin position="1"/>
        <end position="24"/>
    </location>
</feature>
<evidence type="ECO:0000313" key="3">
    <source>
        <dbReference type="Proteomes" id="UP000799778"/>
    </source>
</evidence>
<feature type="compositionally biased region" description="Basic and acidic residues" evidence="1">
    <location>
        <begin position="87"/>
        <end position="104"/>
    </location>
</feature>
<proteinExistence type="predicted"/>
<dbReference type="Proteomes" id="UP000799778">
    <property type="component" value="Unassembled WGS sequence"/>
</dbReference>
<dbReference type="RefSeq" id="XP_033389252.1">
    <property type="nucleotide sequence ID" value="XM_033532624.1"/>
</dbReference>
<dbReference type="GeneID" id="54290021"/>
<feature type="compositionally biased region" description="Basic residues" evidence="1">
    <location>
        <begin position="311"/>
        <end position="321"/>
    </location>
</feature>
<feature type="region of interest" description="Disordered" evidence="1">
    <location>
        <begin position="58"/>
        <end position="104"/>
    </location>
</feature>
<sequence>MTIEVPASRQRASSAPADNRRSSAQGVMAISKILVLVDDAPISPKSIHGVGEVVEAPVASPAVSDSRESSPLTDPDATMVEGTSAHTDLDKVEDTSPETDMDKAEENGFIPLEDREFICCNDDFSICQTGQVTLDVARKTISHHFGRNKTCTKMIGIWPLLCRKHYQRATYKQDLWQLRKIELIIRQFFKIDEILPRITYKICLKKSEDERLSQYARLIDQGNTHDQASASVQVNPRVKSFQAPINVLREIADYLGPNQDQATCVRLMKLILDMVEKKETAQVPQVEFLMEHEELEKKNGTATSTPTSKTTSKKGTRKGKAAGKATKGCGSRISTKGAVQKPVKA</sequence>
<dbReference type="EMBL" id="ML978066">
    <property type="protein sequence ID" value="KAF2020913.1"/>
    <property type="molecule type" value="Genomic_DNA"/>
</dbReference>
<organism evidence="2 3">
    <name type="scientific">Aaosphaeria arxii CBS 175.79</name>
    <dbReference type="NCBI Taxonomy" id="1450172"/>
    <lineage>
        <taxon>Eukaryota</taxon>
        <taxon>Fungi</taxon>
        <taxon>Dikarya</taxon>
        <taxon>Ascomycota</taxon>
        <taxon>Pezizomycotina</taxon>
        <taxon>Dothideomycetes</taxon>
        <taxon>Pleosporomycetidae</taxon>
        <taxon>Pleosporales</taxon>
        <taxon>Pleosporales incertae sedis</taxon>
        <taxon>Aaosphaeria</taxon>
    </lineage>
</organism>
<keyword evidence="3" id="KW-1185">Reference proteome</keyword>
<feature type="compositionally biased region" description="Low complexity" evidence="1">
    <location>
        <begin position="322"/>
        <end position="331"/>
    </location>
</feature>
<feature type="compositionally biased region" description="Low complexity" evidence="1">
    <location>
        <begin position="1"/>
        <end position="17"/>
    </location>
</feature>